<dbReference type="PANTHER" id="PTHR36842:SF1">
    <property type="entry name" value="PROTEIN TOLB"/>
    <property type="match status" value="1"/>
</dbReference>
<dbReference type="InterPro" id="IPR040698">
    <property type="entry name" value="HZS_alpha_mid"/>
</dbReference>
<proteinExistence type="predicted"/>
<dbReference type="SUPFAM" id="SSF69304">
    <property type="entry name" value="Tricorn protease N-terminal domain"/>
    <property type="match status" value="1"/>
</dbReference>
<evidence type="ECO:0000313" key="2">
    <source>
        <dbReference type="EMBL" id="MBD0851240.1"/>
    </source>
</evidence>
<dbReference type="RefSeq" id="WP_188314372.1">
    <property type="nucleotide sequence ID" value="NZ_JABTCG010000004.1"/>
</dbReference>
<organism evidence="2 3">
    <name type="scientific">Maribacter arenosus</name>
    <dbReference type="NCBI Taxonomy" id="1854708"/>
    <lineage>
        <taxon>Bacteria</taxon>
        <taxon>Pseudomonadati</taxon>
        <taxon>Bacteroidota</taxon>
        <taxon>Flavobacteriia</taxon>
        <taxon>Flavobacteriales</taxon>
        <taxon>Flavobacteriaceae</taxon>
        <taxon>Maribacter</taxon>
    </lineage>
</organism>
<accession>A0ABR7VC52</accession>
<dbReference type="InterPro" id="IPR011042">
    <property type="entry name" value="6-blade_b-propeller_TolB-like"/>
</dbReference>
<protein>
    <recommendedName>
        <fullName evidence="1">Hydrazine synthase alpha subunit middle domain-containing protein</fullName>
    </recommendedName>
</protein>
<keyword evidence="3" id="KW-1185">Reference proteome</keyword>
<reference evidence="2 3" key="1">
    <citation type="submission" date="2020-05" db="EMBL/GenBank/DDBJ databases">
        <title>The draft genome sequence of Maribacter arenosus CAU 1321.</title>
        <authorList>
            <person name="Mu L."/>
        </authorList>
    </citation>
    <scope>NUCLEOTIDE SEQUENCE [LARGE SCALE GENOMIC DNA]</scope>
    <source>
        <strain evidence="2 3">CAU 1321</strain>
    </source>
</reference>
<evidence type="ECO:0000313" key="3">
    <source>
        <dbReference type="Proteomes" id="UP000598350"/>
    </source>
</evidence>
<feature type="domain" description="Hydrazine synthase alpha subunit middle" evidence="1">
    <location>
        <begin position="373"/>
        <end position="440"/>
    </location>
</feature>
<comment type="caution">
    <text evidence="2">The sequence shown here is derived from an EMBL/GenBank/DDBJ whole genome shotgun (WGS) entry which is preliminary data.</text>
</comment>
<dbReference type="PANTHER" id="PTHR36842">
    <property type="entry name" value="PROTEIN TOLB HOMOLOG"/>
    <property type="match status" value="1"/>
</dbReference>
<dbReference type="PROSITE" id="PS51257">
    <property type="entry name" value="PROKAR_LIPOPROTEIN"/>
    <property type="match status" value="1"/>
</dbReference>
<dbReference type="Pfam" id="PF18582">
    <property type="entry name" value="HZS_alpha"/>
    <property type="match status" value="1"/>
</dbReference>
<dbReference type="Gene3D" id="2.120.10.30">
    <property type="entry name" value="TolB, C-terminal domain"/>
    <property type="match status" value="1"/>
</dbReference>
<evidence type="ECO:0000259" key="1">
    <source>
        <dbReference type="Pfam" id="PF18582"/>
    </source>
</evidence>
<name>A0ABR7VC52_9FLAO</name>
<gene>
    <name evidence="2" type="ORF">HPE63_11225</name>
</gene>
<dbReference type="Proteomes" id="UP000598350">
    <property type="component" value="Unassembled WGS sequence"/>
</dbReference>
<dbReference type="EMBL" id="JABTCG010000004">
    <property type="protein sequence ID" value="MBD0851240.1"/>
    <property type="molecule type" value="Genomic_DNA"/>
</dbReference>
<sequence length="476" mass="53283">MADNGMRQTLFTLLTILCFSTFFISCNQKSKEGMLVLTQMKGDVPAGDYTSGKMWRYLPTARLVTLQPDNPKGTLQVLTPDFYSACGPKIAYDGRFLLFAGQKNENDTWQIWEMDLSNKKTRQVTASSENCIDPDYLPGNKLVFSKLMDKGTLKSGHMLFTCNLDGSKISQITFDPSTYLASTILQDGRVLTIGKQLLPNEKKGAFKVMRPDGTKQELFFKGDPTTSIHSPAWEMGSGKIVFAASNGQNQNSIISIDYNRPLHSMTNLTEGLQGDFYGVSTLQDEKLLTSYRANKDNLFSLYEFDAEAKTLGKPIYQDETYQILEAVAIKSRHRPKKLPSEVNPEVETALLMCQDINITAMEDEGNDKTVEGATRFEILGIDASLGIWDTEKDGSFYLKMPADTPFRIQTIDGNNQIVNGPGSWLYLRPNERRGCVGCHQNNEMAPKNRQPLAVRKDPIQIGFAKNGNDIEKYVIE</sequence>